<accession>A0A8I1G728</accession>
<keyword evidence="4" id="KW-0804">Transcription</keyword>
<dbReference type="InterPro" id="IPR005650">
    <property type="entry name" value="BlaI_family"/>
</dbReference>
<dbReference type="Proteomes" id="UP000655994">
    <property type="component" value="Unassembled WGS sequence"/>
</dbReference>
<evidence type="ECO:0000256" key="3">
    <source>
        <dbReference type="ARBA" id="ARBA00023125"/>
    </source>
</evidence>
<evidence type="ECO:0000256" key="4">
    <source>
        <dbReference type="ARBA" id="ARBA00023163"/>
    </source>
</evidence>
<organism evidence="6 7">
    <name type="scientific">Idiomarina abyssalis</name>
    <dbReference type="NCBI Taxonomy" id="86102"/>
    <lineage>
        <taxon>Bacteria</taxon>
        <taxon>Pseudomonadati</taxon>
        <taxon>Pseudomonadota</taxon>
        <taxon>Gammaproteobacteria</taxon>
        <taxon>Alteromonadales</taxon>
        <taxon>Idiomarinaceae</taxon>
        <taxon>Idiomarina</taxon>
    </lineage>
</organism>
<dbReference type="EMBL" id="JAEMOP010000002">
    <property type="protein sequence ID" value="MBJ7314800.1"/>
    <property type="molecule type" value="Genomic_DNA"/>
</dbReference>
<dbReference type="EMBL" id="JAEMOS010000015">
    <property type="protein sequence ID" value="MBJ7266414.1"/>
    <property type="molecule type" value="Genomic_DNA"/>
</dbReference>
<keyword evidence="2" id="KW-0805">Transcription regulation</keyword>
<evidence type="ECO:0000313" key="5">
    <source>
        <dbReference type="EMBL" id="MBJ7266414.1"/>
    </source>
</evidence>
<dbReference type="RefSeq" id="WP_105307102.1">
    <property type="nucleotide sequence ID" value="NZ_DFMD01000018.1"/>
</dbReference>
<evidence type="ECO:0000256" key="2">
    <source>
        <dbReference type="ARBA" id="ARBA00023015"/>
    </source>
</evidence>
<dbReference type="InterPro" id="IPR036388">
    <property type="entry name" value="WH-like_DNA-bd_sf"/>
</dbReference>
<dbReference type="Pfam" id="PF03965">
    <property type="entry name" value="Penicillinase_R"/>
    <property type="match status" value="1"/>
</dbReference>
<comment type="caution">
    <text evidence="6">The sequence shown here is derived from an EMBL/GenBank/DDBJ whole genome shotgun (WGS) entry which is preliminary data.</text>
</comment>
<comment type="similarity">
    <text evidence="1">Belongs to the BlaI transcriptional regulatory family.</text>
</comment>
<dbReference type="AlphaFoldDB" id="A0A8I1G728"/>
<proteinExistence type="inferred from homology"/>
<keyword evidence="3" id="KW-0238">DNA-binding</keyword>
<dbReference type="GO" id="GO:0003677">
    <property type="term" value="F:DNA binding"/>
    <property type="evidence" value="ECO:0007669"/>
    <property type="project" value="UniProtKB-KW"/>
</dbReference>
<gene>
    <name evidence="5" type="ORF">JHC10_05570</name>
    <name evidence="6" type="ORF">JHC11_02120</name>
</gene>
<evidence type="ECO:0000313" key="8">
    <source>
        <dbReference type="Proteomes" id="UP000655994"/>
    </source>
</evidence>
<evidence type="ECO:0000256" key="1">
    <source>
        <dbReference type="ARBA" id="ARBA00011046"/>
    </source>
</evidence>
<sequence length="126" mass="14365">MKLGDLETFVLKMAWQLGSGTVKTFYTQVKPARNVSQNTVQSTLERLYRKSILTRHKEGHAYVYQPKLSREAFTAQLLTNMVSEFESDPSMTLAAFVEQQEGVSDAKWQHLKAVVEQIKNEEAPDD</sequence>
<dbReference type="Proteomes" id="UP000621390">
    <property type="component" value="Unassembled WGS sequence"/>
</dbReference>
<evidence type="ECO:0000313" key="7">
    <source>
        <dbReference type="Proteomes" id="UP000621390"/>
    </source>
</evidence>
<keyword evidence="8" id="KW-1185">Reference proteome</keyword>
<name>A0A8I1G728_9GAMM</name>
<evidence type="ECO:0000313" key="6">
    <source>
        <dbReference type="EMBL" id="MBJ7314800.1"/>
    </source>
</evidence>
<dbReference type="InterPro" id="IPR036390">
    <property type="entry name" value="WH_DNA-bd_sf"/>
</dbReference>
<reference evidence="6 8" key="1">
    <citation type="submission" date="2020-09" db="EMBL/GenBank/DDBJ databases">
        <title>Draft Genomes of Bacterial Isolates from North Pond Shallow Sediments.</title>
        <authorList>
            <person name="Kiel Reese B."/>
            <person name="Mullis M."/>
            <person name="Weisend R.E."/>
        </authorList>
    </citation>
    <scope>NUCLEOTIDE SEQUENCE</scope>
    <source>
        <strain evidence="6">KJE-2</strain>
        <strain evidence="5 8">KJE-3</strain>
    </source>
</reference>
<dbReference type="GO" id="GO:0045892">
    <property type="term" value="P:negative regulation of DNA-templated transcription"/>
    <property type="evidence" value="ECO:0007669"/>
    <property type="project" value="InterPro"/>
</dbReference>
<dbReference type="Gene3D" id="1.10.10.10">
    <property type="entry name" value="Winged helix-like DNA-binding domain superfamily/Winged helix DNA-binding domain"/>
    <property type="match status" value="1"/>
</dbReference>
<protein>
    <submittedName>
        <fullName evidence="6">BlaI/MecI/CopY family transcriptional regulator</fullName>
    </submittedName>
</protein>
<dbReference type="SUPFAM" id="SSF46785">
    <property type="entry name" value="Winged helix' DNA-binding domain"/>
    <property type="match status" value="1"/>
</dbReference>